<feature type="compositionally biased region" description="Polar residues" evidence="1">
    <location>
        <begin position="1"/>
        <end position="15"/>
    </location>
</feature>
<dbReference type="SUPFAM" id="SSF56112">
    <property type="entry name" value="Protein kinase-like (PK-like)"/>
    <property type="match status" value="1"/>
</dbReference>
<dbReference type="RefSeq" id="XP_045275962.1">
    <property type="nucleotide sequence ID" value="XM_045419727.1"/>
</dbReference>
<dbReference type="Proteomes" id="UP000002039">
    <property type="component" value="Unassembled WGS sequence"/>
</dbReference>
<dbReference type="PANTHER" id="PTHR21310">
    <property type="entry name" value="AMINOGLYCOSIDE PHOSPHOTRANSFERASE-RELATED-RELATED"/>
    <property type="match status" value="1"/>
</dbReference>
<gene>
    <name evidence="2" type="ORF">BDCG_04053</name>
</gene>
<organism evidence="2 3">
    <name type="scientific">Ajellomyces dermatitidis (strain ER-3 / ATCC MYA-2586)</name>
    <name type="common">Blastomyces dermatitidis</name>
    <dbReference type="NCBI Taxonomy" id="559297"/>
    <lineage>
        <taxon>Eukaryota</taxon>
        <taxon>Fungi</taxon>
        <taxon>Dikarya</taxon>
        <taxon>Ascomycota</taxon>
        <taxon>Pezizomycotina</taxon>
        <taxon>Eurotiomycetes</taxon>
        <taxon>Eurotiomycetidae</taxon>
        <taxon>Onygenales</taxon>
        <taxon>Ajellomycetaceae</taxon>
        <taxon>Blastomyces</taxon>
    </lineage>
</organism>
<dbReference type="GeneID" id="69026274"/>
<protein>
    <recommendedName>
        <fullName evidence="4">Aminoglycoside phosphotransferase domain-containing protein</fullName>
    </recommendedName>
</protein>
<keyword evidence="3" id="KW-1185">Reference proteome</keyword>
<name>A0ABP2EXP8_AJEDR</name>
<feature type="compositionally biased region" description="Basic and acidic residues" evidence="1">
    <location>
        <begin position="29"/>
        <end position="40"/>
    </location>
</feature>
<dbReference type="InterPro" id="IPR011009">
    <property type="entry name" value="Kinase-like_dom_sf"/>
</dbReference>
<feature type="region of interest" description="Disordered" evidence="1">
    <location>
        <begin position="1"/>
        <end position="41"/>
    </location>
</feature>
<evidence type="ECO:0008006" key="4">
    <source>
        <dbReference type="Google" id="ProtNLM"/>
    </source>
</evidence>
<evidence type="ECO:0000313" key="3">
    <source>
        <dbReference type="Proteomes" id="UP000002039"/>
    </source>
</evidence>
<evidence type="ECO:0000313" key="2">
    <source>
        <dbReference type="EMBL" id="EEQ88933.2"/>
    </source>
</evidence>
<evidence type="ECO:0000256" key="1">
    <source>
        <dbReference type="SAM" id="MobiDB-lite"/>
    </source>
</evidence>
<reference evidence="3" key="1">
    <citation type="journal article" date="2015" name="PLoS Genet.">
        <title>The dynamic genome and transcriptome of the human fungal pathogen Blastomyces and close relative Emmonsia.</title>
        <authorList>
            <person name="Munoz J.F."/>
            <person name="Gauthier G.M."/>
            <person name="Desjardins C.A."/>
            <person name="Gallo J.E."/>
            <person name="Holder J."/>
            <person name="Sullivan T.D."/>
            <person name="Marty A.J."/>
            <person name="Carmen J.C."/>
            <person name="Chen Z."/>
            <person name="Ding L."/>
            <person name="Gujja S."/>
            <person name="Magrini V."/>
            <person name="Misas E."/>
            <person name="Mitreva M."/>
            <person name="Priest M."/>
            <person name="Saif S."/>
            <person name="Whiston E.A."/>
            <person name="Young S."/>
            <person name="Zeng Q."/>
            <person name="Goldman W.E."/>
            <person name="Mardis E.R."/>
            <person name="Taylor J.W."/>
            <person name="McEwen J.G."/>
            <person name="Clay O.K."/>
            <person name="Klein B.S."/>
            <person name="Cuomo C.A."/>
        </authorList>
    </citation>
    <scope>NUCLEOTIDE SEQUENCE [LARGE SCALE GENOMIC DNA]</scope>
    <source>
        <strain evidence="3">ER-3 / ATCC MYA-2586</strain>
    </source>
</reference>
<dbReference type="PANTHER" id="PTHR21310:SF37">
    <property type="entry name" value="AMINOGLYCOSIDE PHOSPHOTRANSFERASE DOMAIN-CONTAINING PROTEIN"/>
    <property type="match status" value="1"/>
</dbReference>
<dbReference type="InterPro" id="IPR051678">
    <property type="entry name" value="AGP_Transferase"/>
</dbReference>
<accession>A0ABP2EXP8</accession>
<proteinExistence type="predicted"/>
<sequence length="569" mass="65795">MDTVHNPSQDIPSEGQNHHESNNQTTTHDANEPKLHKTLDNQRTITLSSALDQEEDMRMELQYLTKMADLLTNLSIEKEQIRKLVASHCGLASPDMVQVPDMIDSNNHLTWLYGSFNVCIPVRINTGSHLPAKMAFRVPLLHKIGEEAFPGNAEEKVRSEAATYIWIHENCPDIPIPNLRGFGVPGGLSFFQPSFVPLWQRIRTHIWRFFYSLFRSSDGSYASFCKYIPQKRTTFFEYSYILIDWIESDDSQILAYTWQQPHTDKQTENLYRGISKVMISLARIPQPRIGSWTIDNDGRLSLSNRPLFLQFHQLENWAIPTIPRNITYSTADSFYLDLLSCHDSRLRYQKNSAGSEKDTREQARDLVMMRALLHEFTRQHSRNGPFVMQLTDLYLGNIFVDKDWNLKHVIDLEWTCSLPLQNLLPPYWLTGKGIDQLEGPEYGPFKTCYEKFAEIFEEEEDRAGQLHHNGHHLSRATSLKSALEDGRFWYLAALRSPKGLFNVFRQHLIPFYGLTNEYKCLAETVSSFWTPGMASFVEVKMKELGQYKQEVRDIFDDSAKSGHPRFSPT</sequence>
<dbReference type="EMBL" id="EQ999976">
    <property type="protein sequence ID" value="EEQ88933.2"/>
    <property type="molecule type" value="Genomic_DNA"/>
</dbReference>